<feature type="signal peptide" evidence="1">
    <location>
        <begin position="1"/>
        <end position="19"/>
    </location>
</feature>
<dbReference type="Proteomes" id="UP001235513">
    <property type="component" value="Unassembled WGS sequence"/>
</dbReference>
<protein>
    <recommendedName>
        <fullName evidence="4">DUF1735 domain-containing protein</fullName>
    </recommendedName>
</protein>
<evidence type="ECO:0000313" key="3">
    <source>
        <dbReference type="Proteomes" id="UP001235513"/>
    </source>
</evidence>
<reference evidence="2 3" key="1">
    <citation type="submission" date="2023-07" db="EMBL/GenBank/DDBJ databases">
        <title>Sorghum-associated microbial communities from plants grown in Nebraska, USA.</title>
        <authorList>
            <person name="Schachtman D."/>
        </authorList>
    </citation>
    <scope>NUCLEOTIDE SEQUENCE [LARGE SCALE GENOMIC DNA]</scope>
    <source>
        <strain evidence="2 3">CC351</strain>
    </source>
</reference>
<gene>
    <name evidence="2" type="ORF">J2T04_000095</name>
</gene>
<name>A0ABT9SG15_9FLAO</name>
<dbReference type="RefSeq" id="WP_306840363.1">
    <property type="nucleotide sequence ID" value="NZ_JAUSRL010000001.1"/>
</dbReference>
<evidence type="ECO:0008006" key="4">
    <source>
        <dbReference type="Google" id="ProtNLM"/>
    </source>
</evidence>
<organism evidence="2 3">
    <name type="scientific">Chryseobacterium lathyri</name>
    <dbReference type="NCBI Taxonomy" id="395933"/>
    <lineage>
        <taxon>Bacteria</taxon>
        <taxon>Pseudomonadati</taxon>
        <taxon>Bacteroidota</taxon>
        <taxon>Flavobacteriia</taxon>
        <taxon>Flavobacteriales</taxon>
        <taxon>Weeksellaceae</taxon>
        <taxon>Chryseobacterium group</taxon>
        <taxon>Chryseobacterium</taxon>
    </lineage>
</organism>
<keyword evidence="3" id="KW-1185">Reference proteome</keyword>
<accession>A0ABT9SG15</accession>
<proteinExistence type="predicted"/>
<sequence length="184" mass="20387">MKKILLFLFLGAVGFTAYSCDDDDDVVQTVDYDTISQMKDITGTFSSNGNYTISQGLNIPSTDVVLVYRSVAGNLWQQIPKSVYIPDVAGKPTNRGFDYNFVFNSQNVEIRIDDENFNLPTDLTSGEIAEYLNNQTFRIVLVPASATGVGGAKNKNASVDYSDYNAVIKYYNLDDTKVQTIKVN</sequence>
<evidence type="ECO:0000313" key="2">
    <source>
        <dbReference type="EMBL" id="MDP9958228.1"/>
    </source>
</evidence>
<evidence type="ECO:0000256" key="1">
    <source>
        <dbReference type="SAM" id="SignalP"/>
    </source>
</evidence>
<comment type="caution">
    <text evidence="2">The sequence shown here is derived from an EMBL/GenBank/DDBJ whole genome shotgun (WGS) entry which is preliminary data.</text>
</comment>
<keyword evidence="1" id="KW-0732">Signal</keyword>
<dbReference type="EMBL" id="JAUSRL010000001">
    <property type="protein sequence ID" value="MDP9958228.1"/>
    <property type="molecule type" value="Genomic_DNA"/>
</dbReference>
<dbReference type="PROSITE" id="PS51257">
    <property type="entry name" value="PROKAR_LIPOPROTEIN"/>
    <property type="match status" value="1"/>
</dbReference>
<feature type="chain" id="PRO_5045134268" description="DUF1735 domain-containing protein" evidence="1">
    <location>
        <begin position="20"/>
        <end position="184"/>
    </location>
</feature>